<evidence type="ECO:0000313" key="1">
    <source>
        <dbReference type="EMBL" id="KAH6597045.1"/>
    </source>
</evidence>
<evidence type="ECO:0000313" key="2">
    <source>
        <dbReference type="Proteomes" id="UP001648503"/>
    </source>
</evidence>
<proteinExistence type="predicted"/>
<protein>
    <recommendedName>
        <fullName evidence="3">CCD97-like C-terminal domain-containing protein</fullName>
    </recommendedName>
</protein>
<keyword evidence="2" id="KW-1185">Reference proteome</keyword>
<comment type="caution">
    <text evidence="1">The sequence shown here is derived from an EMBL/GenBank/DDBJ whole genome shotgun (WGS) entry which is preliminary data.</text>
</comment>
<organism evidence="1 2">
    <name type="scientific">Batrachochytrium salamandrivorans</name>
    <dbReference type="NCBI Taxonomy" id="1357716"/>
    <lineage>
        <taxon>Eukaryota</taxon>
        <taxon>Fungi</taxon>
        <taxon>Fungi incertae sedis</taxon>
        <taxon>Chytridiomycota</taxon>
        <taxon>Chytridiomycota incertae sedis</taxon>
        <taxon>Chytridiomycetes</taxon>
        <taxon>Rhizophydiales</taxon>
        <taxon>Rhizophydiales incertae sedis</taxon>
        <taxon>Batrachochytrium</taxon>
    </lineage>
</organism>
<dbReference type="Proteomes" id="UP001648503">
    <property type="component" value="Unassembled WGS sequence"/>
</dbReference>
<accession>A0ABQ8FES5</accession>
<gene>
    <name evidence="1" type="ORF">BASA50_004804</name>
</gene>
<dbReference type="EMBL" id="JAFCIX010000172">
    <property type="protein sequence ID" value="KAH6597045.1"/>
    <property type="molecule type" value="Genomic_DNA"/>
</dbReference>
<reference evidence="1 2" key="1">
    <citation type="submission" date="2021-02" db="EMBL/GenBank/DDBJ databases">
        <title>Variation within the Batrachochytrium salamandrivorans European outbreak.</title>
        <authorList>
            <person name="Kelly M."/>
            <person name="Pasmans F."/>
            <person name="Shea T.P."/>
            <person name="Munoz J.F."/>
            <person name="Carranza S."/>
            <person name="Cuomo C.A."/>
            <person name="Martel A."/>
        </authorList>
    </citation>
    <scope>NUCLEOTIDE SEQUENCE [LARGE SCALE GENOMIC DNA]</scope>
    <source>
        <strain evidence="1 2">AMFP18/2</strain>
    </source>
</reference>
<sequence>MERTVENKSSGSFITKLAALGSEQAALFDDESEDENFDNDFRDVNIGLGVDHVLDEFLYEEVLEEGLVV</sequence>
<evidence type="ECO:0008006" key="3">
    <source>
        <dbReference type="Google" id="ProtNLM"/>
    </source>
</evidence>
<name>A0ABQ8FES5_9FUNG</name>